<dbReference type="Pfam" id="PF01624">
    <property type="entry name" value="MutS_I"/>
    <property type="match status" value="1"/>
</dbReference>
<dbReference type="InterPro" id="IPR007695">
    <property type="entry name" value="DNA_mismatch_repair_MutS-lik_N"/>
</dbReference>
<dbReference type="InterPro" id="IPR007696">
    <property type="entry name" value="DNA_mismatch_repair_MutS_core"/>
</dbReference>
<dbReference type="Proteomes" id="UP001164286">
    <property type="component" value="Unassembled WGS sequence"/>
</dbReference>
<dbReference type="PIRSF" id="PIRSF037677">
    <property type="entry name" value="DNA_mis_repair_Msh6"/>
    <property type="match status" value="1"/>
</dbReference>
<dbReference type="InterPro" id="IPR036187">
    <property type="entry name" value="DNA_mismatch_repair_MutS_sf"/>
</dbReference>
<evidence type="ECO:0000256" key="2">
    <source>
        <dbReference type="ARBA" id="ARBA00022741"/>
    </source>
</evidence>
<dbReference type="GO" id="GO:0006298">
    <property type="term" value="P:mismatch repair"/>
    <property type="evidence" value="ECO:0007669"/>
    <property type="project" value="InterPro"/>
</dbReference>
<evidence type="ECO:0000313" key="10">
    <source>
        <dbReference type="Proteomes" id="UP001164286"/>
    </source>
</evidence>
<dbReference type="SUPFAM" id="SSF53150">
    <property type="entry name" value="DNA repair protein MutS, domain II"/>
    <property type="match status" value="1"/>
</dbReference>
<dbReference type="GO" id="GO:0005524">
    <property type="term" value="F:ATP binding"/>
    <property type="evidence" value="ECO:0007669"/>
    <property type="project" value="UniProtKB-KW"/>
</dbReference>
<dbReference type="GO" id="GO:0030983">
    <property type="term" value="F:mismatched DNA binding"/>
    <property type="evidence" value="ECO:0007669"/>
    <property type="project" value="InterPro"/>
</dbReference>
<evidence type="ECO:0000313" key="9">
    <source>
        <dbReference type="EMBL" id="KAI9635900.1"/>
    </source>
</evidence>
<dbReference type="Gene3D" id="3.40.50.300">
    <property type="entry name" value="P-loop containing nucleotide triphosphate hydrolases"/>
    <property type="match status" value="1"/>
</dbReference>
<feature type="compositionally biased region" description="Basic residues" evidence="7">
    <location>
        <begin position="81"/>
        <end position="95"/>
    </location>
</feature>
<keyword evidence="4" id="KW-0067">ATP-binding</keyword>
<dbReference type="Pfam" id="PF05188">
    <property type="entry name" value="MutS_II"/>
    <property type="match status" value="1"/>
</dbReference>
<evidence type="ECO:0000256" key="7">
    <source>
        <dbReference type="SAM" id="MobiDB-lite"/>
    </source>
</evidence>
<dbReference type="Gene3D" id="1.10.1420.10">
    <property type="match status" value="3"/>
</dbReference>
<dbReference type="Gene3D" id="3.30.420.110">
    <property type="entry name" value="MutS, connector domain"/>
    <property type="match status" value="1"/>
</dbReference>
<gene>
    <name evidence="9" type="ORF">MKK02DRAFT_33220</name>
</gene>
<organism evidence="9 10">
    <name type="scientific">Dioszegia hungarica</name>
    <dbReference type="NCBI Taxonomy" id="4972"/>
    <lineage>
        <taxon>Eukaryota</taxon>
        <taxon>Fungi</taxon>
        <taxon>Dikarya</taxon>
        <taxon>Basidiomycota</taxon>
        <taxon>Agaricomycotina</taxon>
        <taxon>Tremellomycetes</taxon>
        <taxon>Tremellales</taxon>
        <taxon>Bulleribasidiaceae</taxon>
        <taxon>Dioszegia</taxon>
    </lineage>
</organism>
<dbReference type="AlphaFoldDB" id="A0AA38H8T0"/>
<proteinExistence type="inferred from homology"/>
<reference evidence="9" key="1">
    <citation type="journal article" date="2022" name="G3 (Bethesda)">
        <title>High quality genome of the basidiomycete yeast Dioszegia hungarica PDD-24b-2 isolated from cloud water.</title>
        <authorList>
            <person name="Jarrige D."/>
            <person name="Haridas S."/>
            <person name="Bleykasten-Grosshans C."/>
            <person name="Joly M."/>
            <person name="Nadalig T."/>
            <person name="Sancelme M."/>
            <person name="Vuilleumier S."/>
            <person name="Grigoriev I.V."/>
            <person name="Amato P."/>
            <person name="Bringel F."/>
        </authorList>
    </citation>
    <scope>NUCLEOTIDE SEQUENCE</scope>
    <source>
        <strain evidence="9">PDD-24b-2</strain>
    </source>
</reference>
<accession>A0AA38H8T0</accession>
<dbReference type="GO" id="GO:0005739">
    <property type="term" value="C:mitochondrion"/>
    <property type="evidence" value="ECO:0007669"/>
    <property type="project" value="TreeGrafter"/>
</dbReference>
<dbReference type="InterPro" id="IPR027417">
    <property type="entry name" value="P-loop_NTPase"/>
</dbReference>
<dbReference type="SUPFAM" id="SSF55271">
    <property type="entry name" value="DNA repair protein MutS, domain I"/>
    <property type="match status" value="1"/>
</dbReference>
<dbReference type="PANTHER" id="PTHR11361:SF34">
    <property type="entry name" value="DNA MISMATCH REPAIR PROTEIN MSH1, MITOCHONDRIAL"/>
    <property type="match status" value="1"/>
</dbReference>
<feature type="compositionally biased region" description="Polar residues" evidence="7">
    <location>
        <begin position="435"/>
        <end position="461"/>
    </location>
</feature>
<dbReference type="SMART" id="SM00533">
    <property type="entry name" value="MUTSd"/>
    <property type="match status" value="1"/>
</dbReference>
<keyword evidence="5" id="KW-0238">DNA-binding</keyword>
<dbReference type="PANTHER" id="PTHR11361">
    <property type="entry name" value="DNA MISMATCH REPAIR PROTEIN MUTS FAMILY MEMBER"/>
    <property type="match status" value="1"/>
</dbReference>
<evidence type="ECO:0000256" key="1">
    <source>
        <dbReference type="ARBA" id="ARBA00006271"/>
    </source>
</evidence>
<dbReference type="EMBL" id="JAKWFO010000005">
    <property type="protein sequence ID" value="KAI9635900.1"/>
    <property type="molecule type" value="Genomic_DNA"/>
</dbReference>
<dbReference type="Pfam" id="PF05192">
    <property type="entry name" value="MutS_III"/>
    <property type="match status" value="1"/>
</dbReference>
<dbReference type="GeneID" id="77727880"/>
<dbReference type="InterPro" id="IPR000432">
    <property type="entry name" value="DNA_mismatch_repair_MutS_C"/>
</dbReference>
<dbReference type="RefSeq" id="XP_052945677.1">
    <property type="nucleotide sequence ID" value="XM_053088675.1"/>
</dbReference>
<dbReference type="InterPro" id="IPR016151">
    <property type="entry name" value="DNA_mismatch_repair_MutS_N"/>
</dbReference>
<dbReference type="SUPFAM" id="SSF48334">
    <property type="entry name" value="DNA repair protein MutS, domain III"/>
    <property type="match status" value="1"/>
</dbReference>
<feature type="domain" description="DNA mismatch repair proteins mutS family" evidence="8">
    <location>
        <begin position="907"/>
        <end position="923"/>
    </location>
</feature>
<evidence type="ECO:0000256" key="6">
    <source>
        <dbReference type="ARBA" id="ARBA00023204"/>
    </source>
</evidence>
<dbReference type="Pfam" id="PF00488">
    <property type="entry name" value="MutS_V"/>
    <property type="match status" value="1"/>
</dbReference>
<dbReference type="GO" id="GO:0005634">
    <property type="term" value="C:nucleus"/>
    <property type="evidence" value="ECO:0007669"/>
    <property type="project" value="TreeGrafter"/>
</dbReference>
<evidence type="ECO:0000259" key="8">
    <source>
        <dbReference type="PROSITE" id="PS00486"/>
    </source>
</evidence>
<dbReference type="GO" id="GO:0140664">
    <property type="term" value="F:ATP-dependent DNA damage sensor activity"/>
    <property type="evidence" value="ECO:0007669"/>
    <property type="project" value="InterPro"/>
</dbReference>
<dbReference type="GO" id="GO:0043504">
    <property type="term" value="P:mitochondrial DNA repair"/>
    <property type="evidence" value="ECO:0007669"/>
    <property type="project" value="TreeGrafter"/>
</dbReference>
<dbReference type="PROSITE" id="PS00486">
    <property type="entry name" value="DNA_MISMATCH_REPAIR_2"/>
    <property type="match status" value="1"/>
</dbReference>
<comment type="caution">
    <text evidence="9">The sequence shown here is derived from an EMBL/GenBank/DDBJ whole genome shotgun (WGS) entry which is preliminary data.</text>
</comment>
<keyword evidence="2" id="KW-0547">Nucleotide-binding</keyword>
<dbReference type="InterPro" id="IPR036678">
    <property type="entry name" value="MutS_con_dom_sf"/>
</dbReference>
<dbReference type="InterPro" id="IPR007860">
    <property type="entry name" value="DNA_mmatch_repair_MutS_con_dom"/>
</dbReference>
<protein>
    <submittedName>
        <fullName evidence="9">Muts domain V-domain-containing protein</fullName>
    </submittedName>
</protein>
<dbReference type="InterPro" id="IPR017261">
    <property type="entry name" value="DNA_mismatch_repair_MutS/MSH"/>
</dbReference>
<keyword evidence="10" id="KW-1185">Reference proteome</keyword>
<feature type="region of interest" description="Disordered" evidence="7">
    <location>
        <begin position="65"/>
        <end position="107"/>
    </location>
</feature>
<keyword evidence="6" id="KW-0234">DNA repair</keyword>
<evidence type="ECO:0000256" key="3">
    <source>
        <dbReference type="ARBA" id="ARBA00022763"/>
    </source>
</evidence>
<dbReference type="FunFam" id="3.40.50.300:FF:001238">
    <property type="entry name" value="DNA mismatch repair protein"/>
    <property type="match status" value="1"/>
</dbReference>
<evidence type="ECO:0000256" key="4">
    <source>
        <dbReference type="ARBA" id="ARBA00022840"/>
    </source>
</evidence>
<name>A0AA38H8T0_9TREE</name>
<dbReference type="Gene3D" id="3.40.1170.10">
    <property type="entry name" value="DNA repair protein MutS, domain I"/>
    <property type="match status" value="1"/>
</dbReference>
<dbReference type="SMART" id="SM00534">
    <property type="entry name" value="MUTSac"/>
    <property type="match status" value="1"/>
</dbReference>
<evidence type="ECO:0000256" key="5">
    <source>
        <dbReference type="ARBA" id="ARBA00023125"/>
    </source>
</evidence>
<dbReference type="SUPFAM" id="SSF52540">
    <property type="entry name" value="P-loop containing nucleoside triphosphate hydrolases"/>
    <property type="match status" value="1"/>
</dbReference>
<keyword evidence="3" id="KW-0227">DNA damage</keyword>
<feature type="region of interest" description="Disordered" evidence="7">
    <location>
        <begin position="434"/>
        <end position="461"/>
    </location>
</feature>
<sequence length="1045" mass="115317">MIPFRRSTISAFTPSRILSHPIGHASISQQGRRLWRSAPSSAAASKAKASKSTILLGALPTHLTDAQGNKVGSLPPDPGRRVKTASKGKTSKTSKGKTSLSSSMGAEAAETVQAVSETGYRAAVTRGEVPDSPLAEQVYENWKRFPDAVLLTRVGKFYESYFAPAVELSSLLSLKLAYKRYAGGNFPFSGFPVHQLDKYLKILVQDLDRTVVLVEEYDEEGRKEGLDPMRKVASGADLKDRRVGRVVTPGTLVEESWVSGDESRYLLAVSVDTEGGGQEDCRVSLAYTDPSTGEFFLRETTVEYIEDEVARIAPSEIVLDAGLKEAWYSGEQLVGAMTPVNDLFQLFRVLGVHVSFAVAEHGATIRSPPSAPAAPQSLEMQAISLLRRHLEYALRDSMPELSSPNKQSSSKTMLIDAATLGALEIRHAIRPGGMSNASDSFGRSSPLSSRGTLLSTMSQTTTPSGHRLLVRTLTAPSTDITLINSRLDLVEALVGQEELRTDLRDMIRGVGDVMRIVQRFKGRRGTGRDAWDLALWVRSFERVLGRIKRDSAVEGAGGRLQAFIKSVKPLADLAELVEGTIDEAAVMKQGLSEGDVDDEDMELQAGDAMLAGSKARKGESKKQRIEREKAENDVNQWWMKPHFTEELKSMHEELTGMKAGRAKMERDLRKKLGVEKLYLTKHRNVFVMSVSDRLDYAKIDKLRQFANIFEGKASKHYAYNSWTQLGGQTDKLMEDMLFAQRRAFDLLRDQIVARAEDVQHNAELMDELDLALSFAQTAADLGYVRPILDESTDLEITNGRHPTVETSLLNHSRSFTPNSTSMTPSSHLHIITGPNQGGKSTLLRQTAVIAILAQAGSFVPAERVRMGIVDRVFSRIGARDDLFRDRSTFMLEMVETAAILRHATARSLVIMDEIGRGTTLHSGLSIAYATLDHILSKIKCRTLFATHYHEVADMLAVEKGVRDGVEFWCTDVDELDGAFSYQYRLHRGINHKSHAIGFPADHRQKAARLAGMPDTFLKTAEITLVALDKGFKPSEAVRSRLSQLL</sequence>
<dbReference type="InterPro" id="IPR045076">
    <property type="entry name" value="MutS"/>
</dbReference>
<comment type="similarity">
    <text evidence="1">Belongs to the DNA mismatch repair MutS family.</text>
</comment>